<keyword evidence="5 8" id="KW-1133">Transmembrane helix</keyword>
<dbReference type="InterPro" id="IPR001248">
    <property type="entry name" value="Pur-cyt_permease"/>
</dbReference>
<dbReference type="PANTHER" id="PTHR31806">
    <property type="entry name" value="PURINE-CYTOSINE PERMEASE FCY2-RELATED"/>
    <property type="match status" value="1"/>
</dbReference>
<dbReference type="Proteomes" id="UP000078576">
    <property type="component" value="Unassembled WGS sequence"/>
</dbReference>
<feature type="transmembrane region" description="Helical" evidence="8">
    <location>
        <begin position="159"/>
        <end position="184"/>
    </location>
</feature>
<gene>
    <name evidence="9" type="ORF">VP1G_07888</name>
</gene>
<feature type="transmembrane region" description="Helical" evidence="8">
    <location>
        <begin position="89"/>
        <end position="114"/>
    </location>
</feature>
<dbReference type="Gene3D" id="1.10.4160.10">
    <property type="entry name" value="Hydantoin permease"/>
    <property type="match status" value="1"/>
</dbReference>
<proteinExistence type="inferred from homology"/>
<feature type="transmembrane region" description="Helical" evidence="8">
    <location>
        <begin position="353"/>
        <end position="377"/>
    </location>
</feature>
<dbReference type="GO" id="GO:0022857">
    <property type="term" value="F:transmembrane transporter activity"/>
    <property type="evidence" value="ECO:0007669"/>
    <property type="project" value="InterPro"/>
</dbReference>
<dbReference type="STRING" id="694573.A0A194VA01"/>
<feature type="transmembrane region" description="Helical" evidence="8">
    <location>
        <begin position="299"/>
        <end position="321"/>
    </location>
</feature>
<feature type="transmembrane region" description="Helical" evidence="8">
    <location>
        <begin position="496"/>
        <end position="515"/>
    </location>
</feature>
<evidence type="ECO:0000313" key="9">
    <source>
        <dbReference type="EMBL" id="KUI60709.1"/>
    </source>
</evidence>
<keyword evidence="6 7" id="KW-0472">Membrane</keyword>
<accession>A0A194VA01</accession>
<keyword evidence="3 7" id="KW-0813">Transport</keyword>
<evidence type="ECO:0000256" key="6">
    <source>
        <dbReference type="ARBA" id="ARBA00023136"/>
    </source>
</evidence>
<evidence type="ECO:0000256" key="7">
    <source>
        <dbReference type="PIRNR" id="PIRNR002744"/>
    </source>
</evidence>
<dbReference type="PANTHER" id="PTHR31806:SF5">
    <property type="entry name" value="PURINE-CYTOSINE PERMEASE FCY21"/>
    <property type="match status" value="1"/>
</dbReference>
<dbReference type="EMBL" id="KN714757">
    <property type="protein sequence ID" value="KUI60709.1"/>
    <property type="molecule type" value="Genomic_DNA"/>
</dbReference>
<feature type="transmembrane region" description="Helical" evidence="8">
    <location>
        <begin position="229"/>
        <end position="248"/>
    </location>
</feature>
<protein>
    <submittedName>
        <fullName evidence="9">Purine-cytosine permease fcyB</fullName>
    </submittedName>
</protein>
<dbReference type="Pfam" id="PF02133">
    <property type="entry name" value="Transp_cyt_pur"/>
    <property type="match status" value="1"/>
</dbReference>
<organism evidence="9 10">
    <name type="scientific">Cytospora mali</name>
    <name type="common">Apple Valsa canker fungus</name>
    <name type="synonym">Valsa mali</name>
    <dbReference type="NCBI Taxonomy" id="578113"/>
    <lineage>
        <taxon>Eukaryota</taxon>
        <taxon>Fungi</taxon>
        <taxon>Dikarya</taxon>
        <taxon>Ascomycota</taxon>
        <taxon>Pezizomycotina</taxon>
        <taxon>Sordariomycetes</taxon>
        <taxon>Sordariomycetidae</taxon>
        <taxon>Diaporthales</taxon>
        <taxon>Cytosporaceae</taxon>
        <taxon>Cytospora</taxon>
    </lineage>
</organism>
<evidence type="ECO:0000256" key="3">
    <source>
        <dbReference type="ARBA" id="ARBA00022448"/>
    </source>
</evidence>
<feature type="transmembrane region" description="Helical" evidence="8">
    <location>
        <begin position="260"/>
        <end position="278"/>
    </location>
</feature>
<evidence type="ECO:0000256" key="1">
    <source>
        <dbReference type="ARBA" id="ARBA00004141"/>
    </source>
</evidence>
<dbReference type="OrthoDB" id="2116389at2759"/>
<keyword evidence="4 8" id="KW-0812">Transmembrane</keyword>
<comment type="similarity">
    <text evidence="2 7">Belongs to the purine-cytosine permease (2.A.39) family.</text>
</comment>
<sequence>MASTRATTIGPDHKGASDVETQVPVEDLGQYQRHGRLVSMLKVDDGEVYGDHPEKHPKWYQRIIDFGIEENGIKPVPLEKRTDRRYHSLFTVIFTALMCLLPLPTGMLATLSFGMSLRDSALVILFFSILTVIPPAFMGIGGTQTGLRQQIQARYSFGLYLATIPLLLNAATVTGFSVVSAIVGGQAIAAINPSNVSVDVGIVVVCMVSFAASLMGYRALHVFNTWTWIPNLISIVIAVGCGGKYLHLQADTPSATAPQVLSYGGLVAGYFLTFGGTLSDYSIYHDPRGARKTTIFASYYLGMFLPSVPLLILGAAIGGAVPNVPGWAAAYESLGIGGVMAQMLSPAGGFGKFILVMLALSVIGNIAISMYSVALNLQMLVPFFARVHRFLFIVATFAVMIPCSVKAAAAWEESLENFLALIGYWAGCFDAVLIEELVVFRRMDYGSYDHAVWNVGRGLPTGVPALLASVVSFGLVVPGMAEEWYTGPIAKITGDIGFEMSFVVTGLAYFPLRWLEIKWRGRL</sequence>
<feature type="transmembrane region" description="Helical" evidence="8">
    <location>
        <begin position="461"/>
        <end position="481"/>
    </location>
</feature>
<comment type="subcellular location">
    <subcellularLocation>
        <location evidence="1">Membrane</location>
        <topology evidence="1">Multi-pass membrane protein</topology>
    </subcellularLocation>
</comment>
<evidence type="ECO:0000256" key="2">
    <source>
        <dbReference type="ARBA" id="ARBA00008974"/>
    </source>
</evidence>
<name>A0A194VA01_CYTMA</name>
<evidence type="ECO:0000256" key="4">
    <source>
        <dbReference type="ARBA" id="ARBA00022692"/>
    </source>
</evidence>
<keyword evidence="10" id="KW-1185">Reference proteome</keyword>
<feature type="transmembrane region" description="Helical" evidence="8">
    <location>
        <begin position="389"/>
        <end position="411"/>
    </location>
</feature>
<evidence type="ECO:0000256" key="8">
    <source>
        <dbReference type="SAM" id="Phobius"/>
    </source>
</evidence>
<feature type="transmembrane region" description="Helical" evidence="8">
    <location>
        <begin position="120"/>
        <end position="138"/>
    </location>
</feature>
<feature type="transmembrane region" description="Helical" evidence="8">
    <location>
        <begin position="417"/>
        <end position="440"/>
    </location>
</feature>
<dbReference type="InterPro" id="IPR026030">
    <property type="entry name" value="Pur-cyt_permease_Fcy2/21/22"/>
</dbReference>
<dbReference type="GO" id="GO:0005886">
    <property type="term" value="C:plasma membrane"/>
    <property type="evidence" value="ECO:0007669"/>
    <property type="project" value="TreeGrafter"/>
</dbReference>
<dbReference type="PIRSF" id="PIRSF002744">
    <property type="entry name" value="Pur-cyt_permease"/>
    <property type="match status" value="1"/>
</dbReference>
<feature type="transmembrane region" description="Helical" evidence="8">
    <location>
        <begin position="196"/>
        <end position="217"/>
    </location>
</feature>
<evidence type="ECO:0000313" key="10">
    <source>
        <dbReference type="Proteomes" id="UP000078576"/>
    </source>
</evidence>
<dbReference type="AlphaFoldDB" id="A0A194VA01"/>
<evidence type="ECO:0000256" key="5">
    <source>
        <dbReference type="ARBA" id="ARBA00022989"/>
    </source>
</evidence>
<reference evidence="10" key="1">
    <citation type="submission" date="2014-12" db="EMBL/GenBank/DDBJ databases">
        <title>Genome Sequence of Valsa Canker Pathogens Uncovers a Specific Adaption of Colonization on Woody Bark.</title>
        <authorList>
            <person name="Yin Z."/>
            <person name="Liu H."/>
            <person name="Gao X."/>
            <person name="Li Z."/>
            <person name="Song N."/>
            <person name="Ke X."/>
            <person name="Dai Q."/>
            <person name="Wu Y."/>
            <person name="Sun Y."/>
            <person name="Xu J.-R."/>
            <person name="Kang Z.K."/>
            <person name="Wang L."/>
            <person name="Huang L."/>
        </authorList>
    </citation>
    <scope>NUCLEOTIDE SEQUENCE [LARGE SCALE GENOMIC DNA]</scope>
    <source>
        <strain evidence="10">SXYL134</strain>
    </source>
</reference>